<protein>
    <submittedName>
        <fullName evidence="1">Uncharacterized protein</fullName>
    </submittedName>
</protein>
<sequence>MNLKELLLNGQSFLALLKEFAIEAKDIIIQDESVLLNDPNLAQREILKETICIEAKGKNGVFNFFGILHFNILNKLAVFEMQGFEQVDRPVN</sequence>
<name>A0A1I2VQL6_9SPHI</name>
<keyword evidence="2" id="KW-1185">Reference proteome</keyword>
<proteinExistence type="predicted"/>
<dbReference type="RefSeq" id="WP_090992704.1">
    <property type="nucleotide sequence ID" value="NZ_FOPP01000003.1"/>
</dbReference>
<dbReference type="Proteomes" id="UP000199666">
    <property type="component" value="Unassembled WGS sequence"/>
</dbReference>
<organism evidence="1 2">
    <name type="scientific">Pedobacter insulae</name>
    <dbReference type="NCBI Taxonomy" id="414048"/>
    <lineage>
        <taxon>Bacteria</taxon>
        <taxon>Pseudomonadati</taxon>
        <taxon>Bacteroidota</taxon>
        <taxon>Sphingobacteriia</taxon>
        <taxon>Sphingobacteriales</taxon>
        <taxon>Sphingobacteriaceae</taxon>
        <taxon>Pedobacter</taxon>
    </lineage>
</organism>
<dbReference type="OrthoDB" id="770237at2"/>
<dbReference type="AlphaFoldDB" id="A0A1I2VQL6"/>
<dbReference type="EMBL" id="FOPP01000003">
    <property type="protein sequence ID" value="SFG91440.1"/>
    <property type="molecule type" value="Genomic_DNA"/>
</dbReference>
<accession>A0A1I2VQL6</accession>
<evidence type="ECO:0000313" key="1">
    <source>
        <dbReference type="EMBL" id="SFG91440.1"/>
    </source>
</evidence>
<dbReference type="STRING" id="414048.SAMN04489864_103190"/>
<reference evidence="1 2" key="1">
    <citation type="submission" date="2016-10" db="EMBL/GenBank/DDBJ databases">
        <authorList>
            <person name="de Groot N.N."/>
        </authorList>
    </citation>
    <scope>NUCLEOTIDE SEQUENCE [LARGE SCALE GENOMIC DNA]</scope>
    <source>
        <strain evidence="1 2">DSM 18684</strain>
    </source>
</reference>
<evidence type="ECO:0000313" key="2">
    <source>
        <dbReference type="Proteomes" id="UP000199666"/>
    </source>
</evidence>
<gene>
    <name evidence="1" type="ORF">SAMN04489864_103190</name>
</gene>